<dbReference type="InterPro" id="IPR000719">
    <property type="entry name" value="Prot_kinase_dom"/>
</dbReference>
<dbReference type="AlphaFoldDB" id="A0A0F2MB12"/>
<comment type="caution">
    <text evidence="2">The sequence shown here is derived from an EMBL/GenBank/DDBJ whole genome shotgun (WGS) entry which is preliminary data.</text>
</comment>
<dbReference type="InterPro" id="IPR011009">
    <property type="entry name" value="Kinase-like_dom_sf"/>
</dbReference>
<reference evidence="2 3" key="1">
    <citation type="journal article" date="2014" name="BMC Genomics">
        <title>Comparative genomics of the major fungal agents of human and animal Sporotrichosis: Sporothrix schenckii and Sporothrix brasiliensis.</title>
        <authorList>
            <person name="Teixeira M.M."/>
            <person name="de Almeida L.G."/>
            <person name="Kubitschek-Barreira P."/>
            <person name="Alves F.L."/>
            <person name="Kioshima E.S."/>
            <person name="Abadio A.K."/>
            <person name="Fernandes L."/>
            <person name="Derengowski L.S."/>
            <person name="Ferreira K.S."/>
            <person name="Souza R.C."/>
            <person name="Ruiz J.C."/>
            <person name="de Andrade N.C."/>
            <person name="Paes H.C."/>
            <person name="Nicola A.M."/>
            <person name="Albuquerque P."/>
            <person name="Gerber A.L."/>
            <person name="Martins V.P."/>
            <person name="Peconick L.D."/>
            <person name="Neto A.V."/>
            <person name="Chaucanez C.B."/>
            <person name="Silva P.A."/>
            <person name="Cunha O.L."/>
            <person name="de Oliveira F.F."/>
            <person name="dos Santos T.C."/>
            <person name="Barros A.L."/>
            <person name="Soares M.A."/>
            <person name="de Oliveira L.M."/>
            <person name="Marini M.M."/>
            <person name="Villalobos-Duno H."/>
            <person name="Cunha M.M."/>
            <person name="de Hoog S."/>
            <person name="da Silveira J.F."/>
            <person name="Henrissat B."/>
            <person name="Nino-Vega G.A."/>
            <person name="Cisalpino P.S."/>
            <person name="Mora-Montes H.M."/>
            <person name="Almeida S.R."/>
            <person name="Stajich J.E."/>
            <person name="Lopes-Bezerra L.M."/>
            <person name="Vasconcelos A.T."/>
            <person name="Felipe M.S."/>
        </authorList>
    </citation>
    <scope>NUCLEOTIDE SEQUENCE [LARGE SCALE GENOMIC DNA]</scope>
    <source>
        <strain evidence="2 3">1099-18</strain>
    </source>
</reference>
<dbReference type="OrthoDB" id="4062651at2759"/>
<feature type="domain" description="Protein kinase" evidence="1">
    <location>
        <begin position="12"/>
        <end position="266"/>
    </location>
</feature>
<dbReference type="KEGG" id="ssck:SPSK_02670"/>
<organism evidence="2 3">
    <name type="scientific">Sporothrix schenckii 1099-18</name>
    <dbReference type="NCBI Taxonomy" id="1397361"/>
    <lineage>
        <taxon>Eukaryota</taxon>
        <taxon>Fungi</taxon>
        <taxon>Dikarya</taxon>
        <taxon>Ascomycota</taxon>
        <taxon>Pezizomycotina</taxon>
        <taxon>Sordariomycetes</taxon>
        <taxon>Sordariomycetidae</taxon>
        <taxon>Ophiostomatales</taxon>
        <taxon>Ophiostomataceae</taxon>
        <taxon>Sporothrix</taxon>
    </lineage>
</organism>
<dbReference type="PROSITE" id="PS50011">
    <property type="entry name" value="PROTEIN_KINASE_DOM"/>
    <property type="match status" value="1"/>
</dbReference>
<evidence type="ECO:0000259" key="1">
    <source>
        <dbReference type="PROSITE" id="PS50011"/>
    </source>
</evidence>
<dbReference type="GO" id="GO:0005524">
    <property type="term" value="F:ATP binding"/>
    <property type="evidence" value="ECO:0007669"/>
    <property type="project" value="InterPro"/>
</dbReference>
<evidence type="ECO:0000313" key="2">
    <source>
        <dbReference type="EMBL" id="KJR86274.1"/>
    </source>
</evidence>
<dbReference type="GeneID" id="27664815"/>
<dbReference type="Pfam" id="PF00069">
    <property type="entry name" value="Pkinase"/>
    <property type="match status" value="1"/>
</dbReference>
<dbReference type="InterPro" id="IPR051681">
    <property type="entry name" value="Ser/Thr_Kinases-Pseudokinases"/>
</dbReference>
<dbReference type="Proteomes" id="UP000033710">
    <property type="component" value="Unassembled WGS sequence"/>
</dbReference>
<evidence type="ECO:0000313" key="3">
    <source>
        <dbReference type="Proteomes" id="UP000033710"/>
    </source>
</evidence>
<sequence>MLPKKYNIVWDAFGSGVINKGRDGVVLSGPPGMVVKVPRRYKDDTSVTGYRDSEYVRYFEQERAMIALIQEQTRQPHPNIIQIVLSTSDGFFLPLMKETLKDVLNRKESVPDNDSSRWLVQIASACAWLEVMDYFHGDLRPPNILLDADGHVKLCDFGNMEKRGAKNYGATAPYYKDSEVGPAGEQFAIGSLMYALFSGHELLHDVEDYETKHRMLRKGEVPPVDDLRAGHVIRDCWEARYDTLEQVHRTLLVELGLGLDYVNPAVCLTPEECATKASECETWGLKQRAWQEDCRMRRLKNDTQVTNND</sequence>
<dbReference type="EMBL" id="AXCR01000006">
    <property type="protein sequence ID" value="KJR86274.1"/>
    <property type="molecule type" value="Genomic_DNA"/>
</dbReference>
<reference evidence="2 3" key="2">
    <citation type="journal article" date="2015" name="Eukaryot. Cell">
        <title>Asexual propagation of a virulent clone complex in a human and feline outbreak of sporotrichosis.</title>
        <authorList>
            <person name="Teixeira Mde M."/>
            <person name="Rodrigues A.M."/>
            <person name="Tsui C.K."/>
            <person name="de Almeida L.G."/>
            <person name="Van Diepeningen A.D."/>
            <person name="van den Ende B.G."/>
            <person name="Fernandes G.F."/>
            <person name="Kano R."/>
            <person name="Hamelin R.C."/>
            <person name="Lopes-Bezerra L.M."/>
            <person name="Vasconcelos A.T."/>
            <person name="de Hoog S."/>
            <person name="de Camargo Z.P."/>
            <person name="Felipe M.S."/>
        </authorList>
    </citation>
    <scope>NUCLEOTIDE SEQUENCE [LARGE SCALE GENOMIC DNA]</scope>
    <source>
        <strain evidence="2 3">1099-18</strain>
    </source>
</reference>
<dbReference type="GO" id="GO:0004674">
    <property type="term" value="F:protein serine/threonine kinase activity"/>
    <property type="evidence" value="ECO:0007669"/>
    <property type="project" value="TreeGrafter"/>
</dbReference>
<dbReference type="VEuPathDB" id="FungiDB:SPSK_02670"/>
<dbReference type="Gene3D" id="1.10.510.10">
    <property type="entry name" value="Transferase(Phosphotransferase) domain 1"/>
    <property type="match status" value="1"/>
</dbReference>
<dbReference type="RefSeq" id="XP_016588950.1">
    <property type="nucleotide sequence ID" value="XM_016729538.1"/>
</dbReference>
<protein>
    <recommendedName>
        <fullName evidence="1">Protein kinase domain-containing protein</fullName>
    </recommendedName>
</protein>
<dbReference type="PANTHER" id="PTHR44329">
    <property type="entry name" value="SERINE/THREONINE-PROTEIN KINASE TNNI3K-RELATED"/>
    <property type="match status" value="1"/>
</dbReference>
<name>A0A0F2MB12_SPOSC</name>
<dbReference type="SUPFAM" id="SSF56112">
    <property type="entry name" value="Protein kinase-like (PK-like)"/>
    <property type="match status" value="1"/>
</dbReference>
<gene>
    <name evidence="2" type="ORF">SPSK_02670</name>
</gene>
<accession>A0A0F2MB12</accession>
<proteinExistence type="predicted"/>